<proteinExistence type="predicted"/>
<organism evidence="1 2">
    <name type="scientific">Alosa alosa</name>
    <name type="common">allis shad</name>
    <dbReference type="NCBI Taxonomy" id="278164"/>
    <lineage>
        <taxon>Eukaryota</taxon>
        <taxon>Metazoa</taxon>
        <taxon>Chordata</taxon>
        <taxon>Craniata</taxon>
        <taxon>Vertebrata</taxon>
        <taxon>Euteleostomi</taxon>
        <taxon>Actinopterygii</taxon>
        <taxon>Neopterygii</taxon>
        <taxon>Teleostei</taxon>
        <taxon>Clupei</taxon>
        <taxon>Clupeiformes</taxon>
        <taxon>Clupeoidei</taxon>
        <taxon>Clupeidae</taxon>
        <taxon>Alosa</taxon>
    </lineage>
</organism>
<dbReference type="EMBL" id="JADWDJ010000022">
    <property type="protein sequence ID" value="KAG5262723.1"/>
    <property type="molecule type" value="Genomic_DNA"/>
</dbReference>
<evidence type="ECO:0000313" key="2">
    <source>
        <dbReference type="Proteomes" id="UP000823561"/>
    </source>
</evidence>
<comment type="caution">
    <text evidence="1">The sequence shown here is derived from an EMBL/GenBank/DDBJ whole genome shotgun (WGS) entry which is preliminary data.</text>
</comment>
<reference evidence="1" key="1">
    <citation type="submission" date="2020-10" db="EMBL/GenBank/DDBJ databases">
        <title>Chromosome-scale genome assembly of the Allis shad, Alosa alosa.</title>
        <authorList>
            <person name="Margot Z."/>
            <person name="Christophe K."/>
            <person name="Cabau C."/>
            <person name="Louis A."/>
            <person name="Berthelot C."/>
            <person name="Parey E."/>
            <person name="Roest Crollius H."/>
            <person name="Montfort J."/>
            <person name="Robinson-Rechavi M."/>
            <person name="Bucao C."/>
            <person name="Bouchez O."/>
            <person name="Gislard M."/>
            <person name="Lluch J."/>
            <person name="Milhes M."/>
            <person name="Lampietro C."/>
            <person name="Lopez Roques C."/>
            <person name="Donnadieu C."/>
            <person name="Braasch I."/>
            <person name="Desvignes T."/>
            <person name="Postlethwait J."/>
            <person name="Bobe J."/>
            <person name="Guiguen Y."/>
        </authorList>
    </citation>
    <scope>NUCLEOTIDE SEQUENCE</scope>
    <source>
        <strain evidence="1">M-15738</strain>
        <tissue evidence="1">Blood</tissue>
    </source>
</reference>
<dbReference type="AlphaFoldDB" id="A0AAV6FIS2"/>
<name>A0AAV6FIS2_9TELE</name>
<gene>
    <name evidence="1" type="ORF">AALO_G00278160</name>
</gene>
<evidence type="ECO:0000313" key="1">
    <source>
        <dbReference type="EMBL" id="KAG5262723.1"/>
    </source>
</evidence>
<protein>
    <submittedName>
        <fullName evidence="1">Uncharacterized protein</fullName>
    </submittedName>
</protein>
<dbReference type="Proteomes" id="UP000823561">
    <property type="component" value="Chromosome 22"/>
</dbReference>
<sequence>MHLTASCTNSAVIISKAVSCEDCFPENTECILEYSKCVPLPYKRSFNPAREFTHQWAPSTDQGKVETETLTNKLISIINIDGDGGKGAFIRCHPASPSLEPEAGTARWGRIYVRHQKGGLSKKERASADSVATRHLTFTAKGTIRAPLPTIYTRRVRTRAQNVLKDVARPDHGLFKPLWSSRSLCSHSRQVIERGRVSLHKPPTAGEKAMLI</sequence>
<accession>A0AAV6FIS2</accession>
<keyword evidence="2" id="KW-1185">Reference proteome</keyword>